<dbReference type="Ensembl" id="ENSCSRT00000000391.1">
    <property type="protein sequence ID" value="ENSCSRP00000000379.1"/>
    <property type="gene ID" value="ENSCSRG00000000344.1"/>
</dbReference>
<name>A0A8C3RJX8_CHESE</name>
<dbReference type="InterPro" id="IPR022122">
    <property type="entry name" value="DUF3657"/>
</dbReference>
<keyword evidence="2" id="KW-1185">Reference proteome</keyword>
<dbReference type="PANTHER" id="PTHR12482">
    <property type="entry name" value="LIPASE ROG1-RELATED-RELATED"/>
    <property type="match status" value="1"/>
</dbReference>
<reference evidence="1" key="1">
    <citation type="submission" date="2025-08" db="UniProtKB">
        <authorList>
            <consortium name="Ensembl"/>
        </authorList>
    </citation>
    <scope>IDENTIFICATION</scope>
</reference>
<organism evidence="1 2">
    <name type="scientific">Chelydra serpentina</name>
    <name type="common">Snapping turtle</name>
    <name type="synonym">Testudo serpentina</name>
    <dbReference type="NCBI Taxonomy" id="8475"/>
    <lineage>
        <taxon>Eukaryota</taxon>
        <taxon>Metazoa</taxon>
        <taxon>Chordata</taxon>
        <taxon>Craniata</taxon>
        <taxon>Vertebrata</taxon>
        <taxon>Euteleostomi</taxon>
        <taxon>Archelosauria</taxon>
        <taxon>Testudinata</taxon>
        <taxon>Testudines</taxon>
        <taxon>Cryptodira</taxon>
        <taxon>Durocryptodira</taxon>
        <taxon>Americhelydia</taxon>
        <taxon>Chelydroidea</taxon>
        <taxon>Chelydridae</taxon>
        <taxon>Chelydra</taxon>
    </lineage>
</organism>
<dbReference type="Pfam" id="PF12394">
    <property type="entry name" value="DUF3657"/>
    <property type="match status" value="1"/>
</dbReference>
<sequence>MSEVQAMVEFSVELHKFYNVDLFQRGFYQIRASMKIPPRVPHKLEASLLPVIGADLAFPASVHDNVICSKTFQILYKNEEVTVNDVMIFKIKMLLDERKIEESLNEMNFLLSLDLHFTDTDYSTLQLISSRTLKLHFSLHQGLHHYVNVMFDYFHLSVISVTVHASLVALHQPLISFPRPVKNTWLNRNTPAQNRDTVIPTLESVVFGNSYTKQLSADGCSFVIAESFLNHAYNLHYTLCASLLLAFKGLHSYFIMVAKELPSSHRIELGILNTVLCLRACCKETQLLYISKFNV</sequence>
<dbReference type="AlphaFoldDB" id="A0A8C3RJX8"/>
<dbReference type="Proteomes" id="UP000694403">
    <property type="component" value="Unplaced"/>
</dbReference>
<accession>A0A8C3RJX8</accession>
<dbReference type="PANTHER" id="PTHR12482:SF40">
    <property type="entry name" value="PROTEIN FAM135A"/>
    <property type="match status" value="1"/>
</dbReference>
<evidence type="ECO:0000313" key="2">
    <source>
        <dbReference type="Proteomes" id="UP000694403"/>
    </source>
</evidence>
<dbReference type="InterPro" id="IPR044294">
    <property type="entry name" value="Lipase-like"/>
</dbReference>
<proteinExistence type="predicted"/>
<protein>
    <submittedName>
        <fullName evidence="1">Uncharacterized protein</fullName>
    </submittedName>
</protein>
<reference evidence="1" key="2">
    <citation type="submission" date="2025-09" db="UniProtKB">
        <authorList>
            <consortium name="Ensembl"/>
        </authorList>
    </citation>
    <scope>IDENTIFICATION</scope>
</reference>
<evidence type="ECO:0000313" key="1">
    <source>
        <dbReference type="Ensembl" id="ENSCSRP00000000379.1"/>
    </source>
</evidence>